<feature type="region of interest" description="Disordered" evidence="1">
    <location>
        <begin position="138"/>
        <end position="253"/>
    </location>
</feature>
<reference evidence="3" key="1">
    <citation type="journal article" date="2010" name="Nat. Biotechnol.">
        <title>Draft genome sequence of the oilseed species Ricinus communis.</title>
        <authorList>
            <person name="Chan A.P."/>
            <person name="Crabtree J."/>
            <person name="Zhao Q."/>
            <person name="Lorenzi H."/>
            <person name="Orvis J."/>
            <person name="Puiu D."/>
            <person name="Melake-Berhan A."/>
            <person name="Jones K.M."/>
            <person name="Redman J."/>
            <person name="Chen G."/>
            <person name="Cahoon E.B."/>
            <person name="Gedil M."/>
            <person name="Stanke M."/>
            <person name="Haas B.J."/>
            <person name="Wortman J.R."/>
            <person name="Fraser-Liggett C.M."/>
            <person name="Ravel J."/>
            <person name="Rabinowicz P.D."/>
        </authorList>
    </citation>
    <scope>NUCLEOTIDE SEQUENCE [LARGE SCALE GENOMIC DNA]</scope>
    <source>
        <strain evidence="3">cv. Hale</strain>
    </source>
</reference>
<dbReference type="EMBL" id="EQ983520">
    <property type="protein sequence ID" value="EEF24084.1"/>
    <property type="molecule type" value="Genomic_DNA"/>
</dbReference>
<evidence type="ECO:0000256" key="1">
    <source>
        <dbReference type="SAM" id="MobiDB-lite"/>
    </source>
</evidence>
<feature type="compositionally biased region" description="Basic and acidic residues" evidence="1">
    <location>
        <begin position="171"/>
        <end position="185"/>
    </location>
</feature>
<feature type="region of interest" description="Disordered" evidence="1">
    <location>
        <begin position="64"/>
        <end position="121"/>
    </location>
</feature>
<gene>
    <name evidence="2" type="ORF">RCOM_1907010</name>
</gene>
<protein>
    <submittedName>
        <fullName evidence="2">Uncharacterized protein</fullName>
    </submittedName>
</protein>
<proteinExistence type="predicted"/>
<name>B9TJ80_RICCO</name>
<feature type="compositionally biased region" description="Acidic residues" evidence="1">
    <location>
        <begin position="83"/>
        <end position="93"/>
    </location>
</feature>
<feature type="compositionally biased region" description="Basic and acidic residues" evidence="1">
    <location>
        <begin position="192"/>
        <end position="204"/>
    </location>
</feature>
<organism evidence="2 3">
    <name type="scientific">Ricinus communis</name>
    <name type="common">Castor bean</name>
    <dbReference type="NCBI Taxonomy" id="3988"/>
    <lineage>
        <taxon>Eukaryota</taxon>
        <taxon>Viridiplantae</taxon>
        <taxon>Streptophyta</taxon>
        <taxon>Embryophyta</taxon>
        <taxon>Tracheophyta</taxon>
        <taxon>Spermatophyta</taxon>
        <taxon>Magnoliopsida</taxon>
        <taxon>eudicotyledons</taxon>
        <taxon>Gunneridae</taxon>
        <taxon>Pentapetalae</taxon>
        <taxon>rosids</taxon>
        <taxon>fabids</taxon>
        <taxon>Malpighiales</taxon>
        <taxon>Euphorbiaceae</taxon>
        <taxon>Acalyphoideae</taxon>
        <taxon>Acalypheae</taxon>
        <taxon>Ricinus</taxon>
    </lineage>
</organism>
<feature type="compositionally biased region" description="Basic and acidic residues" evidence="1">
    <location>
        <begin position="94"/>
        <end position="103"/>
    </location>
</feature>
<accession>B9TJ80</accession>
<feature type="compositionally biased region" description="Low complexity" evidence="1">
    <location>
        <begin position="64"/>
        <end position="79"/>
    </location>
</feature>
<dbReference type="AlphaFoldDB" id="B9TJ80"/>
<evidence type="ECO:0000313" key="3">
    <source>
        <dbReference type="Proteomes" id="UP000008311"/>
    </source>
</evidence>
<feature type="compositionally biased region" description="Basic and acidic residues" evidence="1">
    <location>
        <begin position="244"/>
        <end position="253"/>
    </location>
</feature>
<dbReference type="Proteomes" id="UP000008311">
    <property type="component" value="Unassembled WGS sequence"/>
</dbReference>
<evidence type="ECO:0000313" key="2">
    <source>
        <dbReference type="EMBL" id="EEF24084.1"/>
    </source>
</evidence>
<sequence>MTASPRTRSSFTTRPFSWAGSLIAPAGRAALGQSIVVSISGSSRLPAGMSTAETTILLADIGSAAARPSTTATSSRANALMSEETEVAGDDGADGARGDRDPEGQPAHRLPAGGGQAHREACRHRDAAGMDDASGIAQQCAQPAPPHREQDGAQAAGGERSGQGRPYALRAEQRAGHRHQLDVARAEQAQQPHREQDPEADRGAAQRPQEAMVQVEGNECAVAQSEHEAGDGQPVRNPVPARVDGGRGDEQRE</sequence>
<dbReference type="InParanoid" id="B9TJ80"/>
<keyword evidence="3" id="KW-1185">Reference proteome</keyword>